<organism evidence="2 3">
    <name type="scientific">Lactococcus termiticola</name>
    <dbReference type="NCBI Taxonomy" id="2169526"/>
    <lineage>
        <taxon>Bacteria</taxon>
        <taxon>Bacillati</taxon>
        <taxon>Bacillota</taxon>
        <taxon>Bacilli</taxon>
        <taxon>Lactobacillales</taxon>
        <taxon>Streptococcaceae</taxon>
        <taxon>Lactococcus</taxon>
    </lineage>
</organism>
<feature type="region of interest" description="Disordered" evidence="1">
    <location>
        <begin position="70"/>
        <end position="158"/>
    </location>
</feature>
<reference evidence="2 3" key="1">
    <citation type="journal article" date="2018" name="Genome Announc.">
        <title>Draft Genome Sequence of Lactococcus sp. Strain NtB2 (JCM 32569), Isolated from the Gut of the Higher Termite Nasutitermes takasagoensis.</title>
        <authorList>
            <person name="Noda S."/>
            <person name="Aihara C."/>
            <person name="Yuki M."/>
            <person name="Ohkuma M."/>
        </authorList>
    </citation>
    <scope>NUCLEOTIDE SEQUENCE [LARGE SCALE GENOMIC DNA]</scope>
    <source>
        <strain evidence="2 3">NtB2</strain>
    </source>
</reference>
<feature type="compositionally biased region" description="Basic and acidic residues" evidence="1">
    <location>
        <begin position="87"/>
        <end position="99"/>
    </location>
</feature>
<comment type="caution">
    <text evidence="2">The sequence shown here is derived from an EMBL/GenBank/DDBJ whole genome shotgun (WGS) entry which is preliminary data.</text>
</comment>
<protein>
    <submittedName>
        <fullName evidence="2">Uncharacterized protein</fullName>
    </submittedName>
</protein>
<proteinExistence type="predicted"/>
<gene>
    <name evidence="2" type="ORF">NtB2_00638</name>
</gene>
<sequence>MAERRVSFPIIPDDSILEKDSRVIMTNEQLITRNPSEQVERPFYNEPKTTGLASNRGYNRTLDAKVSYKSQHRPLNADHSSASGFEKAPKKTSVDESRERIKRAASVPPKRPKAYVHPLDRDEDDFTSRRSTAAGKRPLGNIKNNPIQDMKQRGTVVHKDTKASEDYFKSKRESLFDRGL</sequence>
<evidence type="ECO:0000313" key="3">
    <source>
        <dbReference type="Proteomes" id="UP000245021"/>
    </source>
</evidence>
<dbReference type="EMBL" id="BFFO01000003">
    <property type="protein sequence ID" value="GBG96525.1"/>
    <property type="molecule type" value="Genomic_DNA"/>
</dbReference>
<dbReference type="OrthoDB" id="2243148at2"/>
<dbReference type="RefSeq" id="WP_109245497.1">
    <property type="nucleotide sequence ID" value="NZ_BFFO01000003.1"/>
</dbReference>
<name>A0A2R5HGQ0_9LACT</name>
<dbReference type="AlphaFoldDB" id="A0A2R5HGQ0"/>
<evidence type="ECO:0000313" key="2">
    <source>
        <dbReference type="EMBL" id="GBG96525.1"/>
    </source>
</evidence>
<dbReference type="Proteomes" id="UP000245021">
    <property type="component" value="Unassembled WGS sequence"/>
</dbReference>
<accession>A0A2R5HGQ0</accession>
<evidence type="ECO:0000256" key="1">
    <source>
        <dbReference type="SAM" id="MobiDB-lite"/>
    </source>
</evidence>
<keyword evidence="3" id="KW-1185">Reference proteome</keyword>